<evidence type="ECO:0000256" key="3">
    <source>
        <dbReference type="ARBA" id="ARBA00022840"/>
    </source>
</evidence>
<evidence type="ECO:0000256" key="2">
    <source>
        <dbReference type="ARBA" id="ARBA00022741"/>
    </source>
</evidence>
<keyword evidence="2 4" id="KW-0547">Nucleotide-binding</keyword>
<dbReference type="InterPro" id="IPR024185">
    <property type="entry name" value="FTHF_cligase-like_sf"/>
</dbReference>
<reference evidence="6 7" key="1">
    <citation type="submission" date="2018-06" db="EMBL/GenBank/DDBJ databases">
        <title>Extensive metabolic versatility and redundancy in microbially diverse, dynamic hydrothermal sediments.</title>
        <authorList>
            <person name="Dombrowski N."/>
            <person name="Teske A."/>
            <person name="Baker B.J."/>
        </authorList>
    </citation>
    <scope>NUCLEOTIDE SEQUENCE [LARGE SCALE GENOMIC DNA]</scope>
    <source>
        <strain evidence="6">B7_G13</strain>
    </source>
</reference>
<accession>A0A662CY74</accession>
<dbReference type="Gene3D" id="3.40.50.10420">
    <property type="entry name" value="NagB/RpiA/CoA transferase-like"/>
    <property type="match status" value="1"/>
</dbReference>
<protein>
    <recommendedName>
        <fullName evidence="5">5-formyltetrahydrofolate cyclo-ligase</fullName>
        <ecNumber evidence="5">6.3.3.2</ecNumber>
    </recommendedName>
</protein>
<dbReference type="PIRSF" id="PIRSF006806">
    <property type="entry name" value="FTHF_cligase"/>
    <property type="match status" value="1"/>
</dbReference>
<dbReference type="EC" id="6.3.3.2" evidence="5"/>
<dbReference type="Proteomes" id="UP000277457">
    <property type="component" value="Unassembled WGS sequence"/>
</dbReference>
<dbReference type="NCBIfam" id="TIGR02727">
    <property type="entry name" value="MTHFS_bact"/>
    <property type="match status" value="1"/>
</dbReference>
<evidence type="ECO:0000256" key="4">
    <source>
        <dbReference type="PIRSR" id="PIRSR006806-1"/>
    </source>
</evidence>
<dbReference type="GO" id="GO:0035999">
    <property type="term" value="P:tetrahydrofolate interconversion"/>
    <property type="evidence" value="ECO:0007669"/>
    <property type="project" value="TreeGrafter"/>
</dbReference>
<dbReference type="SUPFAM" id="SSF100950">
    <property type="entry name" value="NagB/RpiA/CoA transferase-like"/>
    <property type="match status" value="1"/>
</dbReference>
<evidence type="ECO:0000313" key="6">
    <source>
        <dbReference type="EMBL" id="RLE06654.1"/>
    </source>
</evidence>
<dbReference type="AlphaFoldDB" id="A0A662CY74"/>
<evidence type="ECO:0000256" key="1">
    <source>
        <dbReference type="ARBA" id="ARBA00010638"/>
    </source>
</evidence>
<keyword evidence="5" id="KW-0460">Magnesium</keyword>
<evidence type="ECO:0000313" key="7">
    <source>
        <dbReference type="Proteomes" id="UP000277457"/>
    </source>
</evidence>
<dbReference type="PANTHER" id="PTHR23407">
    <property type="entry name" value="ATPASE INHIBITOR/5-FORMYLTETRAHYDROFOLATE CYCLO-LIGASE"/>
    <property type="match status" value="1"/>
</dbReference>
<keyword evidence="6" id="KW-0436">Ligase</keyword>
<gene>
    <name evidence="6" type="ORF">DRZ78_04325</name>
</gene>
<keyword evidence="3 4" id="KW-0067">ATP-binding</keyword>
<dbReference type="GO" id="GO:0009396">
    <property type="term" value="P:folic acid-containing compound biosynthetic process"/>
    <property type="evidence" value="ECO:0007669"/>
    <property type="project" value="TreeGrafter"/>
</dbReference>
<comment type="similarity">
    <text evidence="1 5">Belongs to the 5-formyltetrahydrofolate cyclo-ligase family.</text>
</comment>
<dbReference type="InterPro" id="IPR037171">
    <property type="entry name" value="NagB/RpiA_transferase-like"/>
</dbReference>
<comment type="catalytic activity">
    <reaction evidence="5">
        <text>(6S)-5-formyl-5,6,7,8-tetrahydrofolate + ATP = (6R)-5,10-methenyltetrahydrofolate + ADP + phosphate</text>
        <dbReference type="Rhea" id="RHEA:10488"/>
        <dbReference type="ChEBI" id="CHEBI:30616"/>
        <dbReference type="ChEBI" id="CHEBI:43474"/>
        <dbReference type="ChEBI" id="CHEBI:57455"/>
        <dbReference type="ChEBI" id="CHEBI:57457"/>
        <dbReference type="ChEBI" id="CHEBI:456216"/>
        <dbReference type="EC" id="6.3.3.2"/>
    </reaction>
</comment>
<dbReference type="EMBL" id="QMPY01000163">
    <property type="protein sequence ID" value="RLE06654.1"/>
    <property type="molecule type" value="Genomic_DNA"/>
</dbReference>
<keyword evidence="5" id="KW-0479">Metal-binding</keyword>
<dbReference type="PANTHER" id="PTHR23407:SF1">
    <property type="entry name" value="5-FORMYLTETRAHYDROFOLATE CYCLO-LIGASE"/>
    <property type="match status" value="1"/>
</dbReference>
<dbReference type="GO" id="GO:0005524">
    <property type="term" value="F:ATP binding"/>
    <property type="evidence" value="ECO:0007669"/>
    <property type="project" value="UniProtKB-KW"/>
</dbReference>
<proteinExistence type="inferred from homology"/>
<dbReference type="GO" id="GO:0030272">
    <property type="term" value="F:5-formyltetrahydrofolate cyclo-ligase activity"/>
    <property type="evidence" value="ECO:0007669"/>
    <property type="project" value="UniProtKB-EC"/>
</dbReference>
<comment type="cofactor">
    <cofactor evidence="5">
        <name>Mg(2+)</name>
        <dbReference type="ChEBI" id="CHEBI:18420"/>
    </cofactor>
</comment>
<dbReference type="InterPro" id="IPR002698">
    <property type="entry name" value="FTHF_cligase"/>
</dbReference>
<evidence type="ECO:0000256" key="5">
    <source>
        <dbReference type="RuleBase" id="RU361279"/>
    </source>
</evidence>
<feature type="binding site" evidence="4">
    <location>
        <begin position="135"/>
        <end position="143"/>
    </location>
    <ligand>
        <name>ATP</name>
        <dbReference type="ChEBI" id="CHEBI:30616"/>
    </ligand>
</feature>
<dbReference type="GO" id="GO:0046872">
    <property type="term" value="F:metal ion binding"/>
    <property type="evidence" value="ECO:0007669"/>
    <property type="project" value="UniProtKB-KW"/>
</dbReference>
<comment type="caution">
    <text evidence="6">The sequence shown here is derived from an EMBL/GenBank/DDBJ whole genome shotgun (WGS) entry which is preliminary data.</text>
</comment>
<organism evidence="6 7">
    <name type="scientific">Aerophobetes bacterium</name>
    <dbReference type="NCBI Taxonomy" id="2030807"/>
    <lineage>
        <taxon>Bacteria</taxon>
        <taxon>Candidatus Aerophobota</taxon>
    </lineage>
</organism>
<feature type="binding site" evidence="4">
    <location>
        <position position="49"/>
    </location>
    <ligand>
        <name>substrate</name>
    </ligand>
</feature>
<feature type="binding site" evidence="4">
    <location>
        <begin position="3"/>
        <end position="7"/>
    </location>
    <ligand>
        <name>ATP</name>
        <dbReference type="ChEBI" id="CHEBI:30616"/>
    </ligand>
</feature>
<feature type="binding site" evidence="4">
    <location>
        <position position="54"/>
    </location>
    <ligand>
        <name>substrate</name>
    </ligand>
</feature>
<sequence>MEKGLLRKKILFLRRCLSYQEIQKKSNRIRKELFLLPVFRQASRVLFYLSLRDEVQTQEMIKEALRLNKTVAVPLVKLKERDILPVKLKSYDEEGLFIGPLGIPQPKRDLWQTLSPDEIDLVIVPGVAFDERGNRIGFGMGFYDRFLKRKSSRTKTVALAFELQLVPIIPSQPYDVPVDYIITEKRVINCSEWPLAL</sequence>
<dbReference type="Pfam" id="PF01812">
    <property type="entry name" value="5-FTHF_cyc-lig"/>
    <property type="match status" value="1"/>
</dbReference>
<name>A0A662CY74_UNCAE</name>